<dbReference type="Gene3D" id="3.40.50.300">
    <property type="entry name" value="P-loop containing nucleotide triphosphate hydrolases"/>
    <property type="match status" value="1"/>
</dbReference>
<dbReference type="InterPro" id="IPR027417">
    <property type="entry name" value="P-loop_NTPase"/>
</dbReference>
<evidence type="ECO:0000256" key="1">
    <source>
        <dbReference type="ARBA" id="ARBA00022741"/>
    </source>
</evidence>
<reference evidence="3" key="1">
    <citation type="submission" date="2020-05" db="EMBL/GenBank/DDBJ databases">
        <authorList>
            <person name="Chiriac C."/>
            <person name="Salcher M."/>
            <person name="Ghai R."/>
            <person name="Kavagutti S V."/>
        </authorList>
    </citation>
    <scope>NUCLEOTIDE SEQUENCE</scope>
</reference>
<dbReference type="GO" id="GO:0005524">
    <property type="term" value="F:ATP binding"/>
    <property type="evidence" value="ECO:0007669"/>
    <property type="project" value="UniProtKB-KW"/>
</dbReference>
<dbReference type="InterPro" id="IPR001977">
    <property type="entry name" value="Depp_CoAkinase"/>
</dbReference>
<dbReference type="SUPFAM" id="SSF52540">
    <property type="entry name" value="P-loop containing nucleoside triphosphate hydrolases"/>
    <property type="match status" value="1"/>
</dbReference>
<dbReference type="GO" id="GO:0004140">
    <property type="term" value="F:dephospho-CoA kinase activity"/>
    <property type="evidence" value="ECO:0007669"/>
    <property type="project" value="InterPro"/>
</dbReference>
<dbReference type="PROSITE" id="PS51219">
    <property type="entry name" value="DPCK"/>
    <property type="match status" value="1"/>
</dbReference>
<name>A0A6J6ICK3_9ZZZZ</name>
<dbReference type="NCBIfam" id="TIGR00152">
    <property type="entry name" value="dephospho-CoA kinase"/>
    <property type="match status" value="1"/>
</dbReference>
<protein>
    <submittedName>
        <fullName evidence="3">Unannotated protein</fullName>
    </submittedName>
</protein>
<dbReference type="AlphaFoldDB" id="A0A6J6ICK3"/>
<dbReference type="Pfam" id="PF01121">
    <property type="entry name" value="CoaE"/>
    <property type="match status" value="1"/>
</dbReference>
<dbReference type="EMBL" id="CAEZVM010000001">
    <property type="protein sequence ID" value="CAB4623446.1"/>
    <property type="molecule type" value="Genomic_DNA"/>
</dbReference>
<dbReference type="PANTHER" id="PTHR10695">
    <property type="entry name" value="DEPHOSPHO-COA KINASE-RELATED"/>
    <property type="match status" value="1"/>
</dbReference>
<evidence type="ECO:0000256" key="2">
    <source>
        <dbReference type="ARBA" id="ARBA00022840"/>
    </source>
</evidence>
<sequence>MFLIGLTGGIASGKSTVAKHLAALGAETIDADQVARDVVLPGSQGLNQIVKSFGPEVLNAAGGLSREALAEIVFPDPTKRLELEAILHPLIRARTMDLISRSQSKILVYAVPLLVEANVDYPFDMVVTVEAGVENQIARLMTSRGLTENQAQDRIEAQASEQQRVERADYRIDSSGTLENLERQVGNLWTEIQNAAKQKGNSGTN</sequence>
<proteinExistence type="inferred from homology"/>
<accession>A0A6J6ICK3</accession>
<dbReference type="CDD" id="cd02022">
    <property type="entry name" value="DPCK"/>
    <property type="match status" value="1"/>
</dbReference>
<organism evidence="3">
    <name type="scientific">freshwater metagenome</name>
    <dbReference type="NCBI Taxonomy" id="449393"/>
    <lineage>
        <taxon>unclassified sequences</taxon>
        <taxon>metagenomes</taxon>
        <taxon>ecological metagenomes</taxon>
    </lineage>
</organism>
<dbReference type="NCBIfam" id="NF002879">
    <property type="entry name" value="PRK03333.1"/>
    <property type="match status" value="1"/>
</dbReference>
<dbReference type="HAMAP" id="MF_00376">
    <property type="entry name" value="Dephospho_CoA_kinase"/>
    <property type="match status" value="1"/>
</dbReference>
<keyword evidence="1" id="KW-0547">Nucleotide-binding</keyword>
<gene>
    <name evidence="3" type="ORF">UFOPK2032_00030</name>
</gene>
<dbReference type="PANTHER" id="PTHR10695:SF46">
    <property type="entry name" value="BIFUNCTIONAL COENZYME A SYNTHASE-RELATED"/>
    <property type="match status" value="1"/>
</dbReference>
<keyword evidence="2" id="KW-0067">ATP-binding</keyword>
<evidence type="ECO:0000313" key="3">
    <source>
        <dbReference type="EMBL" id="CAB4623446.1"/>
    </source>
</evidence>
<dbReference type="GO" id="GO:0015937">
    <property type="term" value="P:coenzyme A biosynthetic process"/>
    <property type="evidence" value="ECO:0007669"/>
    <property type="project" value="InterPro"/>
</dbReference>